<dbReference type="PANTHER" id="PTHR43806:SF11">
    <property type="entry name" value="CEREVISIN-RELATED"/>
    <property type="match status" value="1"/>
</dbReference>
<evidence type="ECO:0000256" key="3">
    <source>
        <dbReference type="ARBA" id="ARBA00022801"/>
    </source>
</evidence>
<feature type="active site" description="Charge relay system" evidence="5">
    <location>
        <position position="258"/>
    </location>
</feature>
<dbReference type="RefSeq" id="WP_244387349.1">
    <property type="nucleotide sequence ID" value="NZ_AP025564.1"/>
</dbReference>
<keyword evidence="3 5" id="KW-0378">Hydrolase</keyword>
<dbReference type="InterPro" id="IPR000209">
    <property type="entry name" value="Peptidase_S8/S53_dom"/>
</dbReference>
<feature type="active site" description="Charge relay system" evidence="5">
    <location>
        <position position="630"/>
    </location>
</feature>
<dbReference type="InterPro" id="IPR050131">
    <property type="entry name" value="Peptidase_S8_subtilisin-like"/>
</dbReference>
<dbReference type="InterPro" id="IPR036852">
    <property type="entry name" value="Peptidase_S8/S53_dom_sf"/>
</dbReference>
<evidence type="ECO:0008006" key="12">
    <source>
        <dbReference type="Google" id="ProtNLM"/>
    </source>
</evidence>
<feature type="domain" description="Peptidase S8/S53" evidence="8">
    <location>
        <begin position="202"/>
        <end position="415"/>
    </location>
</feature>
<keyword evidence="4 5" id="KW-0720">Serine protease</keyword>
<feature type="domain" description="Peptidase S8/S53" evidence="8">
    <location>
        <begin position="615"/>
        <end position="665"/>
    </location>
</feature>
<evidence type="ECO:0000256" key="6">
    <source>
        <dbReference type="SAM" id="MobiDB-lite"/>
    </source>
</evidence>
<proteinExistence type="inferred from homology"/>
<evidence type="ECO:0000256" key="2">
    <source>
        <dbReference type="ARBA" id="ARBA00022670"/>
    </source>
</evidence>
<dbReference type="PROSITE" id="PS00137">
    <property type="entry name" value="SUBTILASE_HIS"/>
    <property type="match status" value="1"/>
</dbReference>
<feature type="domain" description="Bacterial repeat" evidence="9">
    <location>
        <begin position="1107"/>
        <end position="1180"/>
    </location>
</feature>
<dbReference type="Gene3D" id="3.40.50.200">
    <property type="entry name" value="Peptidase S8/S53 domain"/>
    <property type="match status" value="2"/>
</dbReference>
<evidence type="ECO:0000256" key="7">
    <source>
        <dbReference type="SAM" id="Phobius"/>
    </source>
</evidence>
<gene>
    <name evidence="10" type="ORF">CE91St30_32140</name>
</gene>
<evidence type="ECO:0000259" key="9">
    <source>
        <dbReference type="Pfam" id="PF18998"/>
    </source>
</evidence>
<dbReference type="InterPro" id="IPR022398">
    <property type="entry name" value="Peptidase_S8_His-AS"/>
</dbReference>
<evidence type="ECO:0000256" key="4">
    <source>
        <dbReference type="ARBA" id="ARBA00022825"/>
    </source>
</evidence>
<keyword evidence="7" id="KW-1133">Transmembrane helix</keyword>
<dbReference type="PROSITE" id="PS00136">
    <property type="entry name" value="SUBTILASE_ASP"/>
    <property type="match status" value="1"/>
</dbReference>
<evidence type="ECO:0000256" key="1">
    <source>
        <dbReference type="ARBA" id="ARBA00011073"/>
    </source>
</evidence>
<sequence>MTARRPLSAIIAVFLAFVLAFGLVPLVSGSTQYAEATEGSQPLDLVEGTYAEGEALVLLANSAGGISARSNVLDGYTIENTWDFTVPDEAADPTSDAIARPLSLLDEDPDSLSVALVKKDGADTATMIAELEAMPDVLAAEPNYLRTISSYDPASDPFYETGQWSLGNGTTSHPAAKGIDFEAAFDALEAAGKTTSAPTTSSPIVAVIDTGVDYTNPDLAGVMWNNPGTIGLEGQHGYDFGTYDDDPMPDGTDYVTSHGTHCAGSIAAQTGNGEGLSGTSANQARIMGLKVSDATAGIYDDSCIGAFAYVLKAKMAGENVVATNCSWGGPSYSAIIDFAIDQIGRAGVITFIAAGNDGMDVGPTPNHPADTTSPYAIVVASADPDGTLSNFTNYNETIVDVAIGGSSILSTLSANVGEHYISSVGATAQPGTPTTQKAVNYALHDFDSYPDIATAIADLGIVAAYYNPDGSANPGVPVTLDLVSGGFQQNGHSKQLSVTADFEPDGFVELSLNIPNPFAGLSAADVPEDLYLGFMGKRQTPASGVLSAQAAVKLVGDTGSVEIAAMPSHQYSDVTYKIADPAALAGGSPTLEVKLVLLPANQETQTTTLYLDDLGLGTPTGNYGIMSGTSMATPTLAGCYAALCSLYGDVESPLELRGRLIGSTESLVSTEQGKIASGGRFVFDEAVQAAGTLNPTSYALTFEDGAATLHGRALDGATVIIDNTPASATVAPDGMTTSFDASAYADNAYHRVNVEKNGHTYKARYFFPDDTAETQLLERISDVPFELSSSMLNYQRLLTDGDVVYFAGDSGEAVYSYNVSTDAWTNLPSAEGIESGHASNLYYLAANGELYAVDAYYTTNDPQAENPIYTMLAWLYRYDAATGAWESLGDPFAVDGLASADAVQAGTYNGRIALASSSISEEDTLFGLLLIDPVAMTSEVIGGPTDTDGTVCDFGYMTQLGDFLISFGTAEEGISQTRQFVPYVFDGTAWTEKSPSNDIPAIDSPALCRYHPVADGERIHFIGDSLTSYGTLFSYDPAADAWETSPYSADPAKPVLGATVLGDSYYAILSDSPESPLDTSSVSDGIAPAAAATAGLYRMPSASNLHEVAVTASGGGTASGGNWAEASSVLVGDSFTASALPKAGYSFSGWYAPDNTLLSGDAVWTFPVTGAATIEARFSYTGGPGGDPDPGGSDKPGSTLAKVGDPHTILLAAIGLASLAALALSFAVRRRSKSGR</sequence>
<dbReference type="SUPFAM" id="SSF52743">
    <property type="entry name" value="Subtilisin-like"/>
    <property type="match status" value="1"/>
</dbReference>
<evidence type="ECO:0000313" key="11">
    <source>
        <dbReference type="Proteomes" id="UP001320544"/>
    </source>
</evidence>
<keyword evidence="7" id="KW-0812">Transmembrane</keyword>
<evidence type="ECO:0000259" key="8">
    <source>
        <dbReference type="Pfam" id="PF00082"/>
    </source>
</evidence>
<dbReference type="PANTHER" id="PTHR43806">
    <property type="entry name" value="PEPTIDASE S8"/>
    <property type="match status" value="1"/>
</dbReference>
<dbReference type="Pfam" id="PF18998">
    <property type="entry name" value="Flg_new_2"/>
    <property type="match status" value="1"/>
</dbReference>
<evidence type="ECO:0000256" key="5">
    <source>
        <dbReference type="PROSITE-ProRule" id="PRU01240"/>
    </source>
</evidence>
<keyword evidence="2 5" id="KW-0645">Protease</keyword>
<name>A0ABM7WN55_9ACTN</name>
<dbReference type="PRINTS" id="PR00723">
    <property type="entry name" value="SUBTILISIN"/>
</dbReference>
<keyword evidence="7" id="KW-0472">Membrane</keyword>
<organism evidence="10 11">
    <name type="scientific">Raoultibacter timonensis</name>
    <dbReference type="NCBI Taxonomy" id="1907662"/>
    <lineage>
        <taxon>Bacteria</taxon>
        <taxon>Bacillati</taxon>
        <taxon>Actinomycetota</taxon>
        <taxon>Coriobacteriia</taxon>
        <taxon>Eggerthellales</taxon>
        <taxon>Eggerthellaceae</taxon>
        <taxon>Raoultibacter</taxon>
    </lineage>
</organism>
<dbReference type="PROSITE" id="PS51892">
    <property type="entry name" value="SUBTILASE"/>
    <property type="match status" value="1"/>
</dbReference>
<dbReference type="InterPro" id="IPR044060">
    <property type="entry name" value="Bacterial_rp_domain"/>
</dbReference>
<protein>
    <recommendedName>
        <fullName evidence="12">Repeat protein (TIGR02543 family)</fullName>
    </recommendedName>
</protein>
<dbReference type="InterPro" id="IPR023827">
    <property type="entry name" value="Peptidase_S8_Asp-AS"/>
</dbReference>
<feature type="region of interest" description="Disordered" evidence="6">
    <location>
        <begin position="1179"/>
        <end position="1200"/>
    </location>
</feature>
<evidence type="ECO:0000313" key="10">
    <source>
        <dbReference type="EMBL" id="BDE97881.1"/>
    </source>
</evidence>
<comment type="similarity">
    <text evidence="1 5">Belongs to the peptidase S8 family.</text>
</comment>
<dbReference type="Gene3D" id="2.120.10.80">
    <property type="entry name" value="Kelch-type beta propeller"/>
    <property type="match status" value="1"/>
</dbReference>
<dbReference type="Pfam" id="PF00082">
    <property type="entry name" value="Peptidase_S8"/>
    <property type="match status" value="2"/>
</dbReference>
<dbReference type="Proteomes" id="UP001320544">
    <property type="component" value="Chromosome"/>
</dbReference>
<dbReference type="InterPro" id="IPR015500">
    <property type="entry name" value="Peptidase_S8_subtilisin-rel"/>
</dbReference>
<dbReference type="EMBL" id="AP025564">
    <property type="protein sequence ID" value="BDE97881.1"/>
    <property type="molecule type" value="Genomic_DNA"/>
</dbReference>
<accession>A0ABM7WN55</accession>
<reference evidence="10 11" key="1">
    <citation type="submission" date="2022-01" db="EMBL/GenBank/DDBJ databases">
        <title>Novel bile acid biosynthetic pathways are enriched in the microbiome of centenarians.</title>
        <authorList>
            <person name="Sato Y."/>
            <person name="Atarashi K."/>
            <person name="Plichta R.D."/>
            <person name="Arai Y."/>
            <person name="Sasajima S."/>
            <person name="Kearney M.S."/>
            <person name="Suda W."/>
            <person name="Takeshita K."/>
            <person name="Sasaki T."/>
            <person name="Okamoto S."/>
            <person name="Skelly N.A."/>
            <person name="Okamura Y."/>
            <person name="Vlamakis H."/>
            <person name="Li Y."/>
            <person name="Tanoue T."/>
            <person name="Takei H."/>
            <person name="Nittono H."/>
            <person name="Narushima S."/>
            <person name="Irie J."/>
            <person name="Itoh H."/>
            <person name="Moriya K."/>
            <person name="Sugiura Y."/>
            <person name="Suematsu M."/>
            <person name="Moritoki N."/>
            <person name="Shibata S."/>
            <person name="Littman R.D."/>
            <person name="Fischbach A.M."/>
            <person name="Uwamino Y."/>
            <person name="Inoue T."/>
            <person name="Honda A."/>
            <person name="Hattori M."/>
            <person name="Murai T."/>
            <person name="Xavier J.R."/>
            <person name="Hirose N."/>
            <person name="Honda K."/>
        </authorList>
    </citation>
    <scope>NUCLEOTIDE SEQUENCE [LARGE SCALE GENOMIC DNA]</scope>
    <source>
        <strain evidence="10 11">CE91-St30</strain>
    </source>
</reference>
<keyword evidence="11" id="KW-1185">Reference proteome</keyword>
<dbReference type="SUPFAM" id="SSF117281">
    <property type="entry name" value="Kelch motif"/>
    <property type="match status" value="1"/>
</dbReference>
<dbReference type="InterPro" id="IPR015915">
    <property type="entry name" value="Kelch-typ_b-propeller"/>
</dbReference>
<feature type="transmembrane region" description="Helical" evidence="7">
    <location>
        <begin position="1209"/>
        <end position="1228"/>
    </location>
</feature>
<feature type="active site" description="Charge relay system" evidence="5">
    <location>
        <position position="209"/>
    </location>
</feature>